<dbReference type="PANTHER" id="PTHR36571">
    <property type="entry name" value="PROTEIN YGIW"/>
    <property type="match status" value="1"/>
</dbReference>
<name>A0ABR8VWX8_9GAMM</name>
<dbReference type="RefSeq" id="WP_191730877.1">
    <property type="nucleotide sequence ID" value="NZ_JACSPT010000008.1"/>
</dbReference>
<organism evidence="3 4">
    <name type="scientific">Acinetobacter pecorum</name>
    <dbReference type="NCBI Taxonomy" id="2762215"/>
    <lineage>
        <taxon>Bacteria</taxon>
        <taxon>Pseudomonadati</taxon>
        <taxon>Pseudomonadota</taxon>
        <taxon>Gammaproteobacteria</taxon>
        <taxon>Moraxellales</taxon>
        <taxon>Moraxellaceae</taxon>
        <taxon>Acinetobacter</taxon>
    </lineage>
</organism>
<dbReference type="PANTHER" id="PTHR36571:SF1">
    <property type="entry name" value="PROTEIN YGIW"/>
    <property type="match status" value="1"/>
</dbReference>
<evidence type="ECO:0000256" key="2">
    <source>
        <dbReference type="SAM" id="SignalP"/>
    </source>
</evidence>
<keyword evidence="1 2" id="KW-0732">Signal</keyword>
<dbReference type="InterPro" id="IPR036700">
    <property type="entry name" value="BOBF_sf"/>
</dbReference>
<gene>
    <name evidence="3" type="ORF">H9629_07985</name>
</gene>
<dbReference type="Proteomes" id="UP000621930">
    <property type="component" value="Unassembled WGS sequence"/>
</dbReference>
<dbReference type="Pfam" id="PF04076">
    <property type="entry name" value="BOF"/>
    <property type="match status" value="1"/>
</dbReference>
<dbReference type="Gene3D" id="2.40.50.200">
    <property type="entry name" value="Bacterial OB-fold"/>
    <property type="match status" value="1"/>
</dbReference>
<evidence type="ECO:0000256" key="1">
    <source>
        <dbReference type="ARBA" id="ARBA00022729"/>
    </source>
</evidence>
<dbReference type="SUPFAM" id="SSF101756">
    <property type="entry name" value="Hypothetical protein YgiW"/>
    <property type="match status" value="1"/>
</dbReference>
<protein>
    <submittedName>
        <fullName evidence="3">NirD/YgiW/YdeI family stress tolerance protein</fullName>
    </submittedName>
</protein>
<dbReference type="InterPro" id="IPR005220">
    <property type="entry name" value="CarO-like"/>
</dbReference>
<keyword evidence="4" id="KW-1185">Reference proteome</keyword>
<sequence>MKKYILVTLVLAVASPALWAKSDQAVLAEAKKNVVSIAQAHKMKDETGVTLTGQIVKQRAAQSDEFELKDKTGSIMIDVDDDHWKRLKLKAGDRVKVWGEVDTHRNKPTDIEVIQIEHLK</sequence>
<comment type="caution">
    <text evidence="3">The sequence shown here is derived from an EMBL/GenBank/DDBJ whole genome shotgun (WGS) entry which is preliminary data.</text>
</comment>
<evidence type="ECO:0000313" key="3">
    <source>
        <dbReference type="EMBL" id="MBD8009278.1"/>
    </source>
</evidence>
<reference evidence="3 4" key="1">
    <citation type="submission" date="2020-08" db="EMBL/GenBank/DDBJ databases">
        <title>A Genomic Blueprint of the Chicken Gut Microbiome.</title>
        <authorList>
            <person name="Gilroy R."/>
            <person name="Ravi A."/>
            <person name="Getino M."/>
            <person name="Pursley I."/>
            <person name="Horton D.L."/>
            <person name="Alikhan N.-F."/>
            <person name="Baker D."/>
            <person name="Gharbi K."/>
            <person name="Hall N."/>
            <person name="Watson M."/>
            <person name="Adriaenssens E.M."/>
            <person name="Foster-Nyarko E."/>
            <person name="Jarju S."/>
            <person name="Secka A."/>
            <person name="Antonio M."/>
            <person name="Oren A."/>
            <person name="Chaudhuri R."/>
            <person name="La Ragione R.M."/>
            <person name="Hildebrand F."/>
            <person name="Pallen M.J."/>
        </authorList>
    </citation>
    <scope>NUCLEOTIDE SEQUENCE [LARGE SCALE GENOMIC DNA]</scope>
    <source>
        <strain evidence="3 4">Sa1BUA6</strain>
    </source>
</reference>
<feature type="signal peptide" evidence="2">
    <location>
        <begin position="1"/>
        <end position="20"/>
    </location>
</feature>
<dbReference type="EMBL" id="JACSPT010000008">
    <property type="protein sequence ID" value="MBD8009278.1"/>
    <property type="molecule type" value="Genomic_DNA"/>
</dbReference>
<proteinExistence type="predicted"/>
<dbReference type="NCBIfam" id="NF033674">
    <property type="entry name" value="stress_OB_fold"/>
    <property type="match status" value="1"/>
</dbReference>
<accession>A0ABR8VWX8</accession>
<feature type="chain" id="PRO_5045165055" evidence="2">
    <location>
        <begin position="21"/>
        <end position="120"/>
    </location>
</feature>
<evidence type="ECO:0000313" key="4">
    <source>
        <dbReference type="Proteomes" id="UP000621930"/>
    </source>
</evidence>